<feature type="compositionally biased region" description="Basic and acidic residues" evidence="2">
    <location>
        <begin position="907"/>
        <end position="921"/>
    </location>
</feature>
<feature type="compositionally biased region" description="Polar residues" evidence="2">
    <location>
        <begin position="1112"/>
        <end position="1123"/>
    </location>
</feature>
<dbReference type="InterPro" id="IPR000868">
    <property type="entry name" value="Isochorismatase-like_dom"/>
</dbReference>
<dbReference type="GO" id="GO:0106300">
    <property type="term" value="P:protein-DNA covalent cross-linking repair"/>
    <property type="evidence" value="ECO:0007669"/>
    <property type="project" value="InterPro"/>
</dbReference>
<dbReference type="Pfam" id="PF13532">
    <property type="entry name" value="2OG-FeII_Oxy_2"/>
    <property type="match status" value="1"/>
</dbReference>
<dbReference type="SUPFAM" id="SSF52499">
    <property type="entry name" value="Isochorismatase-like hydrolases"/>
    <property type="match status" value="1"/>
</dbReference>
<dbReference type="InterPro" id="IPR032854">
    <property type="entry name" value="ALKBH3"/>
</dbReference>
<proteinExistence type="inferred from homology"/>
<gene>
    <name evidence="5" type="ORF">K505DRAFT_412503</name>
</gene>
<evidence type="ECO:0000259" key="4">
    <source>
        <dbReference type="PROSITE" id="PS51471"/>
    </source>
</evidence>
<dbReference type="InterPro" id="IPR010987">
    <property type="entry name" value="Glutathione-S-Trfase_C-like"/>
</dbReference>
<dbReference type="PANTHER" id="PTHR31212">
    <property type="entry name" value="ALPHA-KETOGLUTARATE-DEPENDENT DIOXYGENASE ALKB HOMOLOG 3"/>
    <property type="match status" value="1"/>
</dbReference>
<dbReference type="GO" id="GO:0051213">
    <property type="term" value="F:dioxygenase activity"/>
    <property type="evidence" value="ECO:0007669"/>
    <property type="project" value="InterPro"/>
</dbReference>
<comment type="similarity">
    <text evidence="1">Belongs to the isochorismatase family.</text>
</comment>
<feature type="domain" description="GST C-terminal" evidence="3">
    <location>
        <begin position="1600"/>
        <end position="1760"/>
    </location>
</feature>
<feature type="compositionally biased region" description="Basic residues" evidence="2">
    <location>
        <begin position="952"/>
        <end position="962"/>
    </location>
</feature>
<dbReference type="Gene3D" id="3.40.50.850">
    <property type="entry name" value="Isochorismatase-like"/>
    <property type="match status" value="1"/>
</dbReference>
<evidence type="ECO:0000313" key="5">
    <source>
        <dbReference type="EMBL" id="KAF2801020.1"/>
    </source>
</evidence>
<dbReference type="GO" id="GO:0003697">
    <property type="term" value="F:single-stranded DNA binding"/>
    <property type="evidence" value="ECO:0007669"/>
    <property type="project" value="InterPro"/>
</dbReference>
<feature type="compositionally biased region" description="Polar residues" evidence="2">
    <location>
        <begin position="1191"/>
        <end position="1206"/>
    </location>
</feature>
<dbReference type="PANTHER" id="PTHR31212:SF5">
    <property type="entry name" value="ISOCHORISMATASE FAMILY PROTEIN FAMILY (AFU_ORTHOLOGUE AFUA_3G14500)"/>
    <property type="match status" value="1"/>
</dbReference>
<dbReference type="GO" id="GO:0006307">
    <property type="term" value="P:DNA alkylation repair"/>
    <property type="evidence" value="ECO:0007669"/>
    <property type="project" value="InterPro"/>
</dbReference>
<dbReference type="OrthoDB" id="445341at2759"/>
<dbReference type="CDD" id="cd00431">
    <property type="entry name" value="cysteine_hydrolases"/>
    <property type="match status" value="1"/>
</dbReference>
<dbReference type="InterPro" id="IPR036380">
    <property type="entry name" value="Isochorismatase-like_sf"/>
</dbReference>
<sequence length="1787" mass="198032">MCGRYALALRPSDVRRQLEQSHMPVEEAPEDDGTTRQTYNFAPGNHGLVYRADGPDHGGGKAADEQDHGDNHEQGLEKEQASTAPGPEGPIDDTKYKLQAMKWGLIPFWTKRNPDYGSMMKTINCRDDSLYEDRGMWTSMKRKKRCIVVAQGFYEWLKKNNGKDKLPHYTKRKDGQLMCFAGLWDCVQYEDSDEKLYTYTVITTDSNKQLKFLHDRMPVILENGSDAIRTWLDPHRTEWSKDLQSLLKPFEGELECYPVSKDVGKVGNNSPSFIVPINSAENKNNIANFFGNQRKAAKTAKDDGLNSRTERAMGDSKAKGIKAEHDVNETRETTDRVQGTEDNAPLPVPASMVSEDSKGIKRERSEVDEDHGDTADAAPQQKRRIIAVPTPSPRKSPAKSPAKTAKKTRSATSNGSAAKSPSKSDGQTSCGPSRPPATRGRAWRYCAQQRYGGEVGLGIAAQWRSDRLAIAPRVRSGCAVSIRPDRVSRAGGRDIACNRRGVVVEQRDRPAGGVPWAPFWRASAFDPPWPWAHLSRPAQPPPPVIRQALSIAFESTMMSLADLLAQNQPQFQTHPALLVIGLQNDFIQPDGRLPVNTGNGFLERIKTLVPKFRRLSANVIWIQTIYEADRMANDPTTGEGDAVVVGGLVDGLVESSTDDEDDPPKDHIQPTQSRSSKHKQRALDLLKRVSARRRTIPREEAQAAAEEDEELFLLRASKKGAACLPNTPGAEFIDCVKPRIEASDTIVRTSNYSAFQGTSLLLILRAKLVTELYICGCITNVSVLATVIDAARHGIKINVVEDCLGFRRQPRHDIALKRMVEFFDAYVVTSNEILNGDPPDDALQQPTVQTGSKSTIDKLEDLVGKLQLGEDGLGQQPQTSSSNRSSSKAEFPAITVNGHQRTPSDASRAESRATTDTKLSDDQFAEMLTQGAKIPVDERDKAPPPKQSLVKSKIRMRTRTSKSRKEEKEKPKSDGKKGEPSSRHVAAETATDPPVKSSAVAAPPVEAPRPPAITKAESSDKLRESPFRRQQSLKSSTSQPALSSLSLESKERSSPSRVRLALSRSSKSDSKVSPAQPPKSPAKIPTEAANTPPTSPTKPTTEVKSPPPKSPARSTTEVPSTPLKSPLRSAVEVTDPPTSPAKTTAEATITLSKAPAQHKAKAAIAPPKTPVKTTVDSTTVLPKAPAENKAKTTITSPKTPVKTSVDSTIAQPKALAVNTTKTIITSPKSPTKPSESATIPPSPSTTSRSMGKKLPSLANFPVLGPGDSIAEGDSRIIYDFFPAEFKHPTDPSKPLRDLIFQQLYNEVRWQKMFHQTGEVPRLVCCQGSFGADGSMPVYRHPTDQALPLLHFSPKVKLIQRQAEKLVGHPLNHVLIQLYRCGQDFISEHSDKTLDIVKGSSIVNVSFGAQRTMRLRTKKTDRIDKADKADVSEEVGVRNTQRVAMPHNSMFVLGLKSNQRWLHGIQPDKRMQFERSDVEEAYGGARISLTFRNIGTFLDAENSRIWGQGATSKEQRDAQDVINDDEEENEKVVRAFSRENHQAEFDWHSWYGAGFDVLHFRSPPDDIPIFFASNNAIENRMVQLLLSETKINYTYLEAPILKKPYEQIRQVCYRDNDVNHTQVINAVPILCYLNQYHPIDRDDRGRACTSASHEVFDMVSALLKFWISRDVPTSYDVFVNILESFEDKHSQCPGPFIAGRRFSMGDCAIWPVLDEIIVNWDGWTEEKFPGLTEYYKMLWKKRKSVAKLRAELPEIRKAAKVKTKGEQTEKESIKKADLKAKKEADEAD</sequence>
<feature type="compositionally biased region" description="Basic and acidic residues" evidence="2">
    <location>
        <begin position="1017"/>
        <end position="1027"/>
    </location>
</feature>
<evidence type="ECO:0000256" key="1">
    <source>
        <dbReference type="ARBA" id="ARBA00006336"/>
    </source>
</evidence>
<feature type="region of interest" description="Disordered" evidence="2">
    <location>
        <begin position="12"/>
        <end position="93"/>
    </location>
</feature>
<feature type="compositionally biased region" description="Basic and acidic residues" evidence="2">
    <location>
        <begin position="355"/>
        <end position="365"/>
    </location>
</feature>
<dbReference type="SUPFAM" id="SSF47616">
    <property type="entry name" value="GST C-terminal domain-like"/>
    <property type="match status" value="1"/>
</dbReference>
<evidence type="ECO:0000313" key="6">
    <source>
        <dbReference type="Proteomes" id="UP000799757"/>
    </source>
</evidence>
<dbReference type="InterPro" id="IPR027450">
    <property type="entry name" value="AlkB-like"/>
</dbReference>
<dbReference type="PROSITE" id="PS50405">
    <property type="entry name" value="GST_CTER"/>
    <property type="match status" value="1"/>
</dbReference>
<dbReference type="InterPro" id="IPR005123">
    <property type="entry name" value="Oxoglu/Fe-dep_dioxygenase_dom"/>
</dbReference>
<feature type="compositionally biased region" description="Low complexity" evidence="2">
    <location>
        <begin position="1222"/>
        <end position="1249"/>
    </location>
</feature>
<feature type="compositionally biased region" description="Polar residues" evidence="2">
    <location>
        <begin position="1140"/>
        <end position="1151"/>
    </location>
</feature>
<feature type="compositionally biased region" description="Low complexity" evidence="2">
    <location>
        <begin position="1032"/>
        <end position="1047"/>
    </location>
</feature>
<evidence type="ECO:0000259" key="3">
    <source>
        <dbReference type="PROSITE" id="PS50405"/>
    </source>
</evidence>
<feature type="domain" description="Fe2OG dioxygenase" evidence="4">
    <location>
        <begin position="1369"/>
        <end position="1494"/>
    </location>
</feature>
<keyword evidence="6" id="KW-1185">Reference proteome</keyword>
<name>A0A6A6XX57_9PLEO</name>
<feature type="region of interest" description="Disordered" evidence="2">
    <location>
        <begin position="653"/>
        <end position="680"/>
    </location>
</feature>
<evidence type="ECO:0000256" key="2">
    <source>
        <dbReference type="SAM" id="MobiDB-lite"/>
    </source>
</evidence>
<dbReference type="InterPro" id="IPR037151">
    <property type="entry name" value="AlkB-like_sf"/>
</dbReference>
<reference evidence="5" key="1">
    <citation type="journal article" date="2020" name="Stud. Mycol.">
        <title>101 Dothideomycetes genomes: a test case for predicting lifestyles and emergence of pathogens.</title>
        <authorList>
            <person name="Haridas S."/>
            <person name="Albert R."/>
            <person name="Binder M."/>
            <person name="Bloem J."/>
            <person name="Labutti K."/>
            <person name="Salamov A."/>
            <person name="Andreopoulos B."/>
            <person name="Baker S."/>
            <person name="Barry K."/>
            <person name="Bills G."/>
            <person name="Bluhm B."/>
            <person name="Cannon C."/>
            <person name="Castanera R."/>
            <person name="Culley D."/>
            <person name="Daum C."/>
            <person name="Ezra D."/>
            <person name="Gonzalez J."/>
            <person name="Henrissat B."/>
            <person name="Kuo A."/>
            <person name="Liang C."/>
            <person name="Lipzen A."/>
            <person name="Lutzoni F."/>
            <person name="Magnuson J."/>
            <person name="Mondo S."/>
            <person name="Nolan M."/>
            <person name="Ohm R."/>
            <person name="Pangilinan J."/>
            <person name="Park H.-J."/>
            <person name="Ramirez L."/>
            <person name="Alfaro M."/>
            <person name="Sun H."/>
            <person name="Tritt A."/>
            <person name="Yoshinaga Y."/>
            <person name="Zwiers L.-H."/>
            <person name="Turgeon B."/>
            <person name="Goodwin S."/>
            <person name="Spatafora J."/>
            <person name="Crous P."/>
            <person name="Grigoriev I."/>
        </authorList>
    </citation>
    <scope>NUCLEOTIDE SEQUENCE</scope>
    <source>
        <strain evidence="5">CBS 109.77</strain>
    </source>
</reference>
<feature type="region of interest" description="Disordered" evidence="2">
    <location>
        <begin position="1758"/>
        <end position="1787"/>
    </location>
</feature>
<feature type="compositionally biased region" description="Basic and acidic residues" evidence="2">
    <location>
        <begin position="963"/>
        <end position="986"/>
    </location>
</feature>
<dbReference type="InterPro" id="IPR036590">
    <property type="entry name" value="SRAP-like"/>
</dbReference>
<feature type="region of interest" description="Disordered" evidence="2">
    <location>
        <begin position="869"/>
        <end position="1206"/>
    </location>
</feature>
<dbReference type="Pfam" id="PF02586">
    <property type="entry name" value="SRAP"/>
    <property type="match status" value="1"/>
</dbReference>
<accession>A0A6A6XX57</accession>
<dbReference type="SUPFAM" id="SSF51197">
    <property type="entry name" value="Clavaminate synthase-like"/>
    <property type="match status" value="1"/>
</dbReference>
<feature type="compositionally biased region" description="Polar residues" evidence="2">
    <location>
        <begin position="414"/>
        <end position="431"/>
    </location>
</feature>
<feature type="compositionally biased region" description="Low complexity" evidence="2">
    <location>
        <begin position="393"/>
        <end position="403"/>
    </location>
</feature>
<dbReference type="InterPro" id="IPR036282">
    <property type="entry name" value="Glutathione-S-Trfase_C_sf"/>
</dbReference>
<dbReference type="Proteomes" id="UP000799757">
    <property type="component" value="Unassembled WGS sequence"/>
</dbReference>
<feature type="compositionally biased region" description="Basic and acidic residues" evidence="2">
    <location>
        <begin position="299"/>
        <end position="339"/>
    </location>
</feature>
<dbReference type="EMBL" id="MU001739">
    <property type="protein sequence ID" value="KAF2801020.1"/>
    <property type="molecule type" value="Genomic_DNA"/>
</dbReference>
<dbReference type="Gene3D" id="2.60.120.590">
    <property type="entry name" value="Alpha-ketoglutarate-dependent dioxygenase AlkB-like"/>
    <property type="match status" value="1"/>
</dbReference>
<dbReference type="Pfam" id="PF00857">
    <property type="entry name" value="Isochorismatase"/>
    <property type="match status" value="1"/>
</dbReference>
<dbReference type="Gene3D" id="1.20.1050.10">
    <property type="match status" value="1"/>
</dbReference>
<dbReference type="SUPFAM" id="SSF143081">
    <property type="entry name" value="BB1717-like"/>
    <property type="match status" value="1"/>
</dbReference>
<organism evidence="5 6">
    <name type="scientific">Melanomma pulvis-pyrius CBS 109.77</name>
    <dbReference type="NCBI Taxonomy" id="1314802"/>
    <lineage>
        <taxon>Eukaryota</taxon>
        <taxon>Fungi</taxon>
        <taxon>Dikarya</taxon>
        <taxon>Ascomycota</taxon>
        <taxon>Pezizomycotina</taxon>
        <taxon>Dothideomycetes</taxon>
        <taxon>Pleosporomycetidae</taxon>
        <taxon>Pleosporales</taxon>
        <taxon>Melanommataceae</taxon>
        <taxon>Melanomma</taxon>
    </lineage>
</organism>
<feature type="region of interest" description="Disordered" evidence="2">
    <location>
        <begin position="298"/>
        <end position="440"/>
    </location>
</feature>
<protein>
    <submittedName>
        <fullName evidence="5">DUF159-domain-containing protein</fullName>
    </submittedName>
</protein>
<dbReference type="Gene3D" id="3.90.1680.10">
    <property type="entry name" value="SOS response associated peptidase-like"/>
    <property type="match status" value="1"/>
</dbReference>
<dbReference type="PROSITE" id="PS51471">
    <property type="entry name" value="FE2OG_OXY"/>
    <property type="match status" value="1"/>
</dbReference>
<feature type="region of interest" description="Disordered" evidence="2">
    <location>
        <begin position="1222"/>
        <end position="1253"/>
    </location>
</feature>
<feature type="compositionally biased region" description="Low complexity" evidence="2">
    <location>
        <begin position="1162"/>
        <end position="1180"/>
    </location>
</feature>
<dbReference type="InterPro" id="IPR003738">
    <property type="entry name" value="SRAP"/>
</dbReference>
<feature type="compositionally biased region" description="Low complexity" evidence="2">
    <location>
        <begin position="993"/>
        <end position="1004"/>
    </location>
</feature>
<feature type="compositionally biased region" description="Basic and acidic residues" evidence="2">
    <location>
        <begin position="53"/>
        <end position="80"/>
    </location>
</feature>